<name>A0ABN0SGA9_9GAMM</name>
<feature type="domain" description="HTH gntR-type" evidence="4">
    <location>
        <begin position="30"/>
        <end position="88"/>
    </location>
</feature>
<dbReference type="SMART" id="SM00345">
    <property type="entry name" value="HTH_GNTR"/>
    <property type="match status" value="1"/>
</dbReference>
<evidence type="ECO:0000259" key="4">
    <source>
        <dbReference type="SMART" id="SM00345"/>
    </source>
</evidence>
<dbReference type="Pfam" id="PF07729">
    <property type="entry name" value="FCD"/>
    <property type="match status" value="1"/>
</dbReference>
<dbReference type="InterPro" id="IPR011711">
    <property type="entry name" value="GntR_C"/>
</dbReference>
<evidence type="ECO:0000259" key="5">
    <source>
        <dbReference type="SMART" id="SM00895"/>
    </source>
</evidence>
<keyword evidence="1" id="KW-0805">Transcription regulation</keyword>
<evidence type="ECO:0000313" key="7">
    <source>
        <dbReference type="Proteomes" id="UP000023842"/>
    </source>
</evidence>
<dbReference type="SUPFAM" id="SSF48008">
    <property type="entry name" value="GntR ligand-binding domain-like"/>
    <property type="match status" value="1"/>
</dbReference>
<dbReference type="Gene3D" id="1.10.10.10">
    <property type="entry name" value="Winged helix-like DNA-binding domain superfamily/Winged helix DNA-binding domain"/>
    <property type="match status" value="1"/>
</dbReference>
<gene>
    <name evidence="6" type="ORF">AU05_00820</name>
</gene>
<dbReference type="PANTHER" id="PTHR43537:SF53">
    <property type="entry name" value="HTH-TYPE TRANSCRIPTIONAL REPRESSOR NANR"/>
    <property type="match status" value="1"/>
</dbReference>
<organism evidence="6 7">
    <name type="scientific">Ectopseudomonas composti</name>
    <dbReference type="NCBI Taxonomy" id="658457"/>
    <lineage>
        <taxon>Bacteria</taxon>
        <taxon>Pseudomonadati</taxon>
        <taxon>Pseudomonadota</taxon>
        <taxon>Gammaproteobacteria</taxon>
        <taxon>Pseudomonadales</taxon>
        <taxon>Pseudomonadaceae</taxon>
        <taxon>Ectopseudomonas</taxon>
    </lineage>
</organism>
<accession>A0ABN0SGA9</accession>
<keyword evidence="2" id="KW-0238">DNA-binding</keyword>
<evidence type="ECO:0000313" key="6">
    <source>
        <dbReference type="EMBL" id="EZH83428.1"/>
    </source>
</evidence>
<dbReference type="Gene3D" id="1.20.120.530">
    <property type="entry name" value="GntR ligand-binding domain-like"/>
    <property type="match status" value="1"/>
</dbReference>
<evidence type="ECO:0000256" key="2">
    <source>
        <dbReference type="ARBA" id="ARBA00023125"/>
    </source>
</evidence>
<dbReference type="Proteomes" id="UP000023842">
    <property type="component" value="Unassembled WGS sequence"/>
</dbReference>
<proteinExistence type="predicted"/>
<keyword evidence="7" id="KW-1185">Reference proteome</keyword>
<evidence type="ECO:0000256" key="3">
    <source>
        <dbReference type="ARBA" id="ARBA00023163"/>
    </source>
</evidence>
<dbReference type="InterPro" id="IPR036390">
    <property type="entry name" value="WH_DNA-bd_sf"/>
</dbReference>
<dbReference type="SUPFAM" id="SSF46785">
    <property type="entry name" value="Winged helix' DNA-binding domain"/>
    <property type="match status" value="1"/>
</dbReference>
<evidence type="ECO:0000256" key="1">
    <source>
        <dbReference type="ARBA" id="ARBA00023015"/>
    </source>
</evidence>
<sequence>MIMSANAAVQQPIQTARQDGSGARLTSHFVYQSIYAAILEKRLLPTAKLDKGTLGRIFGVSEWTIQRALTKLAEEGAVTIEPRQVAQVSRPSERQARQVLEARLLVEAEVIRQLGQHLADSPLHELHALVEKQQRCLAAGDGAGLIEQAGQFHLKLAELAGNNLLLEFLRGLLSRSALNIALSRGSVYSARTCQEHLALITALEAGDIPCATQLLVDHLNGVFDRMCFAPTPTADLHAAFKVRRTA</sequence>
<comment type="caution">
    <text evidence="6">The sequence shown here is derived from an EMBL/GenBank/DDBJ whole genome shotgun (WGS) entry which is preliminary data.</text>
</comment>
<dbReference type="SMART" id="SM00895">
    <property type="entry name" value="FCD"/>
    <property type="match status" value="1"/>
</dbReference>
<protein>
    <submittedName>
        <fullName evidence="6">Transcriptional regulator</fullName>
    </submittedName>
</protein>
<dbReference type="PANTHER" id="PTHR43537">
    <property type="entry name" value="TRANSCRIPTIONAL REGULATOR, GNTR FAMILY"/>
    <property type="match status" value="1"/>
</dbReference>
<dbReference type="InterPro" id="IPR008920">
    <property type="entry name" value="TF_FadR/GntR_C"/>
</dbReference>
<reference evidence="7" key="1">
    <citation type="journal article" date="2014" name="Genome Announc.">
        <title>Draft Genome Sequence of the algae degrading bacterium Pseudomonas mendocina AD6.</title>
        <authorList>
            <person name="Barney B.M."/>
            <person name="Lenneman E.M."/>
        </authorList>
    </citation>
    <scope>NUCLEOTIDE SEQUENCE [LARGE SCALE GENOMIC DNA]</scope>
    <source>
        <strain evidence="7">AD6</strain>
    </source>
</reference>
<dbReference type="InterPro" id="IPR000524">
    <property type="entry name" value="Tscrpt_reg_HTH_GntR"/>
</dbReference>
<dbReference type="Pfam" id="PF00392">
    <property type="entry name" value="GntR"/>
    <property type="match status" value="1"/>
</dbReference>
<feature type="domain" description="GntR C-terminal" evidence="5">
    <location>
        <begin position="98"/>
        <end position="221"/>
    </location>
</feature>
<dbReference type="InterPro" id="IPR036388">
    <property type="entry name" value="WH-like_DNA-bd_sf"/>
</dbReference>
<dbReference type="EMBL" id="JFJN01000010">
    <property type="protein sequence ID" value="EZH83428.1"/>
    <property type="molecule type" value="Genomic_DNA"/>
</dbReference>
<keyword evidence="3" id="KW-0804">Transcription</keyword>